<gene>
    <name evidence="1" type="ORF">NM208_g8337</name>
</gene>
<proteinExistence type="predicted"/>
<name>A0ACC1S5V2_9HYPO</name>
<comment type="caution">
    <text evidence="1">The sequence shown here is derived from an EMBL/GenBank/DDBJ whole genome shotgun (WGS) entry which is preliminary data.</text>
</comment>
<dbReference type="EMBL" id="JANRMS010000939">
    <property type="protein sequence ID" value="KAJ3532668.1"/>
    <property type="molecule type" value="Genomic_DNA"/>
</dbReference>
<accession>A0ACC1S5V2</accession>
<dbReference type="Proteomes" id="UP001148629">
    <property type="component" value="Unassembled WGS sequence"/>
</dbReference>
<reference evidence="1" key="1">
    <citation type="submission" date="2022-08" db="EMBL/GenBank/DDBJ databases">
        <title>Genome Sequence of Fusarium decemcellulare.</title>
        <authorList>
            <person name="Buettner E."/>
        </authorList>
    </citation>
    <scope>NUCLEOTIDE SEQUENCE</scope>
    <source>
        <strain evidence="1">Babe19</strain>
    </source>
</reference>
<protein>
    <submittedName>
        <fullName evidence="1">Uncharacterized protein</fullName>
    </submittedName>
</protein>
<sequence length="158" mass="16768">MNKVSSVDTAPALGVISPGGMQRIQAWVPLTAATFVPIWMFPLAKAENKARAGKTGKGVARSYLAALDLLVPVEASISGVIGNETTEVTDERLKTIRDRYQLSVPYFTSADDTPGGAGKTKVDTISVQAPPIVGWVQTLLPRLPKPKDGTSTMTGLFN</sequence>
<evidence type="ECO:0000313" key="2">
    <source>
        <dbReference type="Proteomes" id="UP001148629"/>
    </source>
</evidence>
<evidence type="ECO:0000313" key="1">
    <source>
        <dbReference type="EMBL" id="KAJ3532668.1"/>
    </source>
</evidence>
<keyword evidence="2" id="KW-1185">Reference proteome</keyword>
<organism evidence="1 2">
    <name type="scientific">Fusarium decemcellulare</name>
    <dbReference type="NCBI Taxonomy" id="57161"/>
    <lineage>
        <taxon>Eukaryota</taxon>
        <taxon>Fungi</taxon>
        <taxon>Dikarya</taxon>
        <taxon>Ascomycota</taxon>
        <taxon>Pezizomycotina</taxon>
        <taxon>Sordariomycetes</taxon>
        <taxon>Hypocreomycetidae</taxon>
        <taxon>Hypocreales</taxon>
        <taxon>Nectriaceae</taxon>
        <taxon>Fusarium</taxon>
        <taxon>Fusarium decemcellulare species complex</taxon>
    </lineage>
</organism>